<evidence type="ECO:0000256" key="2">
    <source>
        <dbReference type="SAM" id="SignalP"/>
    </source>
</evidence>
<evidence type="ECO:0000313" key="3">
    <source>
        <dbReference type="EMBL" id="KAL0842139.1"/>
    </source>
</evidence>
<organism evidence="3 4">
    <name type="scientific">Loxostege sticticalis</name>
    <name type="common">Beet webworm moth</name>
    <dbReference type="NCBI Taxonomy" id="481309"/>
    <lineage>
        <taxon>Eukaryota</taxon>
        <taxon>Metazoa</taxon>
        <taxon>Ecdysozoa</taxon>
        <taxon>Arthropoda</taxon>
        <taxon>Hexapoda</taxon>
        <taxon>Insecta</taxon>
        <taxon>Pterygota</taxon>
        <taxon>Neoptera</taxon>
        <taxon>Endopterygota</taxon>
        <taxon>Lepidoptera</taxon>
        <taxon>Glossata</taxon>
        <taxon>Ditrysia</taxon>
        <taxon>Pyraloidea</taxon>
        <taxon>Crambidae</taxon>
        <taxon>Pyraustinae</taxon>
        <taxon>Loxostege</taxon>
    </lineage>
</organism>
<feature type="compositionally biased region" description="Polar residues" evidence="1">
    <location>
        <begin position="112"/>
        <end position="142"/>
    </location>
</feature>
<feature type="compositionally biased region" description="Polar residues" evidence="1">
    <location>
        <begin position="71"/>
        <end position="81"/>
    </location>
</feature>
<sequence length="517" mass="52886">MKKTLLVTLCFVVLLISVQARKTSRSRSSGSGRGSSRKTSSNPQPAPTSFSSPQASAPKPSLFGWQEKPKQQTYQSKSSGQSHSYPASHSYPSSNTGLSGNSPAKQPPSYGESIQKSSVPQQTAQRAPSPSQTNSQSGHSYPSSNGLSGNSGSAGYPQGTGLSGTGSAPGHGAGVGYPHSSGGSSSGVGYPQGSGISGAGGQPPPYPGYKPGANGAGNYPSHAVGNSYHPNQGPPPPYPGNGYNHGGYNGGYGHGQGFNPSPQMPGYFGNYGGHGNSGFGGVSRSGSALKGIGIAGAGVGTILTGLALWNLARSTGHHHHTVIYDNRGQPVAVAPANGTEPAIDPILKDLVNCTLTISGENSTEVLAIPCAIATSFTPEADVKEVGSADGKADNTKCIVTVVTKTGKEFMTTIPCSILLNSAAENNVTEPPILDVVPENMNISATDPYNNGTSQLNEPSALRLTGDIKNDTKSMDYNCESVLENGEVRDPINPCYAVANNLTVIPLLPTSVPPDNGH</sequence>
<feature type="compositionally biased region" description="Low complexity" evidence="1">
    <location>
        <begin position="143"/>
        <end position="155"/>
    </location>
</feature>
<feature type="chain" id="PRO_5044794647" evidence="2">
    <location>
        <begin position="21"/>
        <end position="517"/>
    </location>
</feature>
<feature type="signal peptide" evidence="2">
    <location>
        <begin position="1"/>
        <end position="20"/>
    </location>
</feature>
<feature type="compositionally biased region" description="Low complexity" evidence="1">
    <location>
        <begin position="209"/>
        <end position="219"/>
    </location>
</feature>
<dbReference type="Proteomes" id="UP001549921">
    <property type="component" value="Unassembled WGS sequence"/>
</dbReference>
<feature type="compositionally biased region" description="Polar residues" evidence="1">
    <location>
        <begin position="95"/>
        <end position="104"/>
    </location>
</feature>
<feature type="compositionally biased region" description="Gly residues" evidence="1">
    <location>
        <begin position="184"/>
        <end position="201"/>
    </location>
</feature>
<feature type="region of interest" description="Disordered" evidence="1">
    <location>
        <begin position="21"/>
        <end position="244"/>
    </location>
</feature>
<accession>A0ABD0TGD1</accession>
<gene>
    <name evidence="3" type="ORF">ABMA28_014315</name>
</gene>
<dbReference type="AlphaFoldDB" id="A0ABD0TGD1"/>
<reference evidence="3 4" key="1">
    <citation type="submission" date="2024-06" db="EMBL/GenBank/DDBJ databases">
        <title>A chromosome-level genome assembly of beet webworm, Loxostege sticticalis.</title>
        <authorList>
            <person name="Zhang Y."/>
        </authorList>
    </citation>
    <scope>NUCLEOTIDE SEQUENCE [LARGE SCALE GENOMIC DNA]</scope>
    <source>
        <strain evidence="3">AQ028</strain>
        <tissue evidence="3">Male pupae</tissue>
    </source>
</reference>
<comment type="caution">
    <text evidence="3">The sequence shown here is derived from an EMBL/GenBank/DDBJ whole genome shotgun (WGS) entry which is preliminary data.</text>
</comment>
<dbReference type="EMBL" id="JBEDNZ010000005">
    <property type="protein sequence ID" value="KAL0842139.1"/>
    <property type="molecule type" value="Genomic_DNA"/>
</dbReference>
<name>A0ABD0TGD1_LOXSC</name>
<keyword evidence="2" id="KW-0732">Signal</keyword>
<proteinExistence type="predicted"/>
<feature type="compositionally biased region" description="Gly residues" evidence="1">
    <location>
        <begin position="161"/>
        <end position="175"/>
    </location>
</feature>
<evidence type="ECO:0000313" key="4">
    <source>
        <dbReference type="Proteomes" id="UP001549921"/>
    </source>
</evidence>
<evidence type="ECO:0000256" key="1">
    <source>
        <dbReference type="SAM" id="MobiDB-lite"/>
    </source>
</evidence>
<feature type="compositionally biased region" description="Low complexity" evidence="1">
    <location>
        <begin position="82"/>
        <end position="94"/>
    </location>
</feature>
<protein>
    <submittedName>
        <fullName evidence="3">Uncharacterized protein</fullName>
    </submittedName>
</protein>